<accession>A0A8C5INW2</accession>
<dbReference type="AlphaFoldDB" id="A0A8C5INW2"/>
<protein>
    <submittedName>
        <fullName evidence="2">Uncharacterized protein</fullName>
    </submittedName>
</protein>
<reference evidence="2" key="2">
    <citation type="submission" date="2025-09" db="UniProtKB">
        <authorList>
            <consortium name="Ensembl"/>
        </authorList>
    </citation>
    <scope>IDENTIFICATION</scope>
</reference>
<name>A0A8C5INW2_JUNHY</name>
<feature type="compositionally biased region" description="Basic and acidic residues" evidence="1">
    <location>
        <begin position="14"/>
        <end position="23"/>
    </location>
</feature>
<evidence type="ECO:0000256" key="1">
    <source>
        <dbReference type="SAM" id="MobiDB-lite"/>
    </source>
</evidence>
<dbReference type="Ensembl" id="ENSJHYT00000008652.1">
    <property type="protein sequence ID" value="ENSJHYP00000007073.1"/>
    <property type="gene ID" value="ENSJHYG00000005675.1"/>
</dbReference>
<dbReference type="InterPro" id="IPR042862">
    <property type="entry name" value="RNF32"/>
</dbReference>
<dbReference type="Proteomes" id="UP000694408">
    <property type="component" value="Unplaced"/>
</dbReference>
<evidence type="ECO:0000313" key="2">
    <source>
        <dbReference type="Ensembl" id="ENSJHYP00000007073.1"/>
    </source>
</evidence>
<dbReference type="PANTHER" id="PTHR14991">
    <property type="entry name" value="RING FINGER PROTEIN 32"/>
    <property type="match status" value="1"/>
</dbReference>
<dbReference type="PANTHER" id="PTHR14991:SF0">
    <property type="entry name" value="RING FINGER PROTEIN 32"/>
    <property type="match status" value="1"/>
</dbReference>
<proteinExistence type="predicted"/>
<organism evidence="2 3">
    <name type="scientific">Junco hyemalis</name>
    <name type="common">Dark-eyed junco</name>
    <dbReference type="NCBI Taxonomy" id="40217"/>
    <lineage>
        <taxon>Eukaryota</taxon>
        <taxon>Metazoa</taxon>
        <taxon>Chordata</taxon>
        <taxon>Craniata</taxon>
        <taxon>Vertebrata</taxon>
        <taxon>Euteleostomi</taxon>
        <taxon>Archelosauria</taxon>
        <taxon>Archosauria</taxon>
        <taxon>Dinosauria</taxon>
        <taxon>Saurischia</taxon>
        <taxon>Theropoda</taxon>
        <taxon>Coelurosauria</taxon>
        <taxon>Aves</taxon>
        <taxon>Neognathae</taxon>
        <taxon>Neoaves</taxon>
        <taxon>Telluraves</taxon>
        <taxon>Australaves</taxon>
        <taxon>Passeriformes</taxon>
        <taxon>Passerellidae</taxon>
        <taxon>Junco</taxon>
    </lineage>
</organism>
<reference evidence="2" key="1">
    <citation type="submission" date="2025-08" db="UniProtKB">
        <authorList>
            <consortium name="Ensembl"/>
        </authorList>
    </citation>
    <scope>IDENTIFICATION</scope>
</reference>
<sequence length="280" mass="31953">MSLPQENKSLKSAAAEKDSDKYFNPKNQRNCTPGFEAPSVPVLLMRNKGPPKTRAVSAVALQDHIIHNHQLNSLRDSKYWTKKKEHKSKEDAEKENLLDPSAPQLTLVEHPSLSFPAEEWVKRKSSTQHGKSIQCCPIFRKEFAIRPRVESCPMCRKEQDQTRVIHDGASSWRGYIIGKESKDLREAVPPKDRKLRKQLFEKMLCYICFLAGFLSQEMHGEKGSLCLVMIQMPKCPLKLLHTFMGRHTHKTKTCVKPCRAFRHRGTLGGSGRSELGLHSR</sequence>
<evidence type="ECO:0000313" key="3">
    <source>
        <dbReference type="Proteomes" id="UP000694408"/>
    </source>
</evidence>
<feature type="region of interest" description="Disordered" evidence="1">
    <location>
        <begin position="1"/>
        <end position="37"/>
    </location>
</feature>
<keyword evidence="3" id="KW-1185">Reference proteome</keyword>